<protein>
    <submittedName>
        <fullName evidence="1">Pyocin activator PrtN family protein</fullName>
    </submittedName>
</protein>
<dbReference type="Pfam" id="PF11112">
    <property type="entry name" value="PyocinActivator"/>
    <property type="match status" value="1"/>
</dbReference>
<dbReference type="RefSeq" id="WP_374621560.1">
    <property type="nucleotide sequence ID" value="NZ_JBHSIH010000001.1"/>
</dbReference>
<evidence type="ECO:0000313" key="2">
    <source>
        <dbReference type="Proteomes" id="UP001597287"/>
    </source>
</evidence>
<reference evidence="2" key="1">
    <citation type="journal article" date="2019" name="Int. J. Syst. Evol. Microbiol.">
        <title>The Global Catalogue of Microorganisms (GCM) 10K type strain sequencing project: providing services to taxonomists for standard genome sequencing and annotation.</title>
        <authorList>
            <consortium name="The Broad Institute Genomics Platform"/>
            <consortium name="The Broad Institute Genome Sequencing Center for Infectious Disease"/>
            <person name="Wu L."/>
            <person name="Ma J."/>
        </authorList>
    </citation>
    <scope>NUCLEOTIDE SEQUENCE [LARGE SCALE GENOMIC DNA]</scope>
    <source>
        <strain evidence="2">CCUG 62793</strain>
    </source>
</reference>
<dbReference type="InterPro" id="IPR020518">
    <property type="entry name" value="Tscrpt_reg_PrtN"/>
</dbReference>
<name>A0ABW5EPW6_9BURK</name>
<comment type="caution">
    <text evidence="1">The sequence shown here is derived from an EMBL/GenBank/DDBJ whole genome shotgun (WGS) entry which is preliminary data.</text>
</comment>
<evidence type="ECO:0000313" key="1">
    <source>
        <dbReference type="EMBL" id="MFD2317948.1"/>
    </source>
</evidence>
<organism evidence="1 2">
    <name type="scientific">Delftia deserti</name>
    <dbReference type="NCBI Taxonomy" id="1651218"/>
    <lineage>
        <taxon>Bacteria</taxon>
        <taxon>Pseudomonadati</taxon>
        <taxon>Pseudomonadota</taxon>
        <taxon>Betaproteobacteria</taxon>
        <taxon>Burkholderiales</taxon>
        <taxon>Comamonadaceae</taxon>
        <taxon>Delftia</taxon>
    </lineage>
</organism>
<dbReference type="Proteomes" id="UP001597287">
    <property type="component" value="Unassembled WGS sequence"/>
</dbReference>
<proteinExistence type="predicted"/>
<dbReference type="EMBL" id="JBHUIG010000003">
    <property type="protein sequence ID" value="MFD2317948.1"/>
    <property type="molecule type" value="Genomic_DNA"/>
</dbReference>
<gene>
    <name evidence="1" type="ORF">ACFSPV_04480</name>
</gene>
<sequence>MNTFFALMAEYGTAHIPVEKCADIFGLSPRKACEAAGRQSLPVPAFRLGSQKSPWLIDASYLAEFLDKRKSEASREWGILNNK</sequence>
<accession>A0ABW5EPW6</accession>
<keyword evidence="2" id="KW-1185">Reference proteome</keyword>